<keyword evidence="5" id="KW-1185">Reference proteome</keyword>
<dbReference type="OrthoDB" id="5430002at2"/>
<dbReference type="Proteomes" id="UP000001880">
    <property type="component" value="Chromosome"/>
</dbReference>
<dbReference type="AlphaFoldDB" id="D0LXW7"/>
<dbReference type="eggNOG" id="COG3533">
    <property type="taxonomic scope" value="Bacteria"/>
</dbReference>
<proteinExistence type="predicted"/>
<keyword evidence="1" id="KW-0732">Signal</keyword>
<dbReference type="Gene3D" id="2.60.120.200">
    <property type="match status" value="1"/>
</dbReference>
<evidence type="ECO:0000313" key="5">
    <source>
        <dbReference type="Proteomes" id="UP000001880"/>
    </source>
</evidence>
<dbReference type="InterPro" id="IPR006558">
    <property type="entry name" value="LamG-like"/>
</dbReference>
<gene>
    <name evidence="4" type="ordered locus">Hoch_1773</name>
</gene>
<evidence type="ECO:0000256" key="2">
    <source>
        <dbReference type="ARBA" id="ARBA00023157"/>
    </source>
</evidence>
<feature type="domain" description="LamG-like jellyroll fold" evidence="3">
    <location>
        <begin position="139"/>
        <end position="275"/>
    </location>
</feature>
<sequence>MSVTDSLAAPRPFALILAAAALSAPGCGKVILPAGDVDAAPADAALAIDAAPVDGRGNDDGDGGALIDAAPPPEQGLVARYAFETLADGRVGDATGNGHEAACLEVCPTLEPGVVGNAASFSGDAVLAIDDDGSFTSTGGFTVSAWVMVRSLPAASRAAIVSKPLGEVVANSWQFVVDSDGYPGFVSSSSESEFHIQNSARLLPLQSFVHVAITWDGATKSLYVAGQLDGSSEVDIAFDDAPILLGADRDNGGFTARFDGLIDELRIYERALEPDEIAALASSSLAAR</sequence>
<dbReference type="InterPro" id="IPR013320">
    <property type="entry name" value="ConA-like_dom_sf"/>
</dbReference>
<dbReference type="Pfam" id="PF13385">
    <property type="entry name" value="Laminin_G_3"/>
    <property type="match status" value="1"/>
</dbReference>
<dbReference type="KEGG" id="hoh:Hoch_1773"/>
<dbReference type="SMART" id="SM00560">
    <property type="entry name" value="LamGL"/>
    <property type="match status" value="1"/>
</dbReference>
<dbReference type="STRING" id="502025.Hoch_1773"/>
<protein>
    <submittedName>
        <fullName evidence="4">LamG domain protein jellyroll fold domain protein</fullName>
    </submittedName>
</protein>
<dbReference type="EMBL" id="CP001804">
    <property type="protein sequence ID" value="ACY14322.1"/>
    <property type="molecule type" value="Genomic_DNA"/>
</dbReference>
<keyword evidence="2" id="KW-1015">Disulfide bond</keyword>
<evidence type="ECO:0000259" key="3">
    <source>
        <dbReference type="SMART" id="SM00560"/>
    </source>
</evidence>
<accession>D0LXW7</accession>
<name>D0LXW7_HALO1</name>
<reference evidence="4 5" key="1">
    <citation type="journal article" date="2010" name="Stand. Genomic Sci.">
        <title>Complete genome sequence of Haliangium ochraceum type strain (SMP-2).</title>
        <authorList>
            <consortium name="US DOE Joint Genome Institute (JGI-PGF)"/>
            <person name="Ivanova N."/>
            <person name="Daum C."/>
            <person name="Lang E."/>
            <person name="Abt B."/>
            <person name="Kopitz M."/>
            <person name="Saunders E."/>
            <person name="Lapidus A."/>
            <person name="Lucas S."/>
            <person name="Glavina Del Rio T."/>
            <person name="Nolan M."/>
            <person name="Tice H."/>
            <person name="Copeland A."/>
            <person name="Cheng J.F."/>
            <person name="Chen F."/>
            <person name="Bruce D."/>
            <person name="Goodwin L."/>
            <person name="Pitluck S."/>
            <person name="Mavromatis K."/>
            <person name="Pati A."/>
            <person name="Mikhailova N."/>
            <person name="Chen A."/>
            <person name="Palaniappan K."/>
            <person name="Land M."/>
            <person name="Hauser L."/>
            <person name="Chang Y.J."/>
            <person name="Jeffries C.D."/>
            <person name="Detter J.C."/>
            <person name="Brettin T."/>
            <person name="Rohde M."/>
            <person name="Goker M."/>
            <person name="Bristow J."/>
            <person name="Markowitz V."/>
            <person name="Eisen J.A."/>
            <person name="Hugenholtz P."/>
            <person name="Kyrpides N.C."/>
            <person name="Klenk H.P."/>
        </authorList>
    </citation>
    <scope>NUCLEOTIDE SEQUENCE [LARGE SCALE GENOMIC DNA]</scope>
    <source>
        <strain evidence="5">DSM 14365 / CIP 107738 / JCM 11303 / AJ 13395 / SMP-2</strain>
    </source>
</reference>
<dbReference type="HOGENOM" id="CLU_1018498_0_0_7"/>
<evidence type="ECO:0000313" key="4">
    <source>
        <dbReference type="EMBL" id="ACY14322.1"/>
    </source>
</evidence>
<dbReference type="RefSeq" id="WP_012826930.1">
    <property type="nucleotide sequence ID" value="NC_013440.1"/>
</dbReference>
<dbReference type="SUPFAM" id="SSF49899">
    <property type="entry name" value="Concanavalin A-like lectins/glucanases"/>
    <property type="match status" value="1"/>
</dbReference>
<evidence type="ECO:0000256" key="1">
    <source>
        <dbReference type="ARBA" id="ARBA00022729"/>
    </source>
</evidence>
<organism evidence="4 5">
    <name type="scientific">Haliangium ochraceum (strain DSM 14365 / JCM 11303 / SMP-2)</name>
    <dbReference type="NCBI Taxonomy" id="502025"/>
    <lineage>
        <taxon>Bacteria</taxon>
        <taxon>Pseudomonadati</taxon>
        <taxon>Myxococcota</taxon>
        <taxon>Polyangia</taxon>
        <taxon>Haliangiales</taxon>
        <taxon>Kofleriaceae</taxon>
        <taxon>Haliangium</taxon>
    </lineage>
</organism>